<dbReference type="InterPro" id="IPR029260">
    <property type="entry name" value="DSPn"/>
</dbReference>
<keyword evidence="3" id="KW-1185">Reference proteome</keyword>
<name>A0AAV0WXK3_9HEMI</name>
<reference evidence="2 3" key="1">
    <citation type="submission" date="2023-01" db="EMBL/GenBank/DDBJ databases">
        <authorList>
            <person name="Whitehead M."/>
        </authorList>
    </citation>
    <scope>NUCLEOTIDE SEQUENCE [LARGE SCALE GENOMIC DNA]</scope>
</reference>
<evidence type="ECO:0000313" key="2">
    <source>
        <dbReference type="EMBL" id="CAI6360765.1"/>
    </source>
</evidence>
<dbReference type="PANTHER" id="PTHR23339">
    <property type="entry name" value="TYROSINE SPECIFIC PROTEIN PHOSPHATASE AND DUAL SPECIFICITY PROTEIN PHOSPHATASE"/>
    <property type="match status" value="1"/>
</dbReference>
<dbReference type="Gene3D" id="3.90.190.10">
    <property type="entry name" value="Protein tyrosine phosphatase superfamily"/>
    <property type="match status" value="2"/>
</dbReference>
<dbReference type="Proteomes" id="UP001160148">
    <property type="component" value="Unassembled WGS sequence"/>
</dbReference>
<dbReference type="AlphaFoldDB" id="A0AAV0WXK3"/>
<feature type="domain" description="Dual specificity/tyrosine protein phosphatase N-terminal" evidence="1">
    <location>
        <begin position="25"/>
        <end position="165"/>
    </location>
</feature>
<proteinExistence type="predicted"/>
<dbReference type="EMBL" id="CARXXK010000003">
    <property type="protein sequence ID" value="CAI6360765.1"/>
    <property type="molecule type" value="Genomic_DNA"/>
</dbReference>
<comment type="caution">
    <text evidence="2">The sequence shown here is derived from an EMBL/GenBank/DDBJ whole genome shotgun (WGS) entry which is preliminary data.</text>
</comment>
<gene>
    <name evidence="2" type="ORF">MEUPH1_LOCUS16027</name>
</gene>
<protein>
    <recommendedName>
        <fullName evidence="1">Dual specificity/tyrosine protein phosphatase N-terminal domain-containing protein</fullName>
    </recommendedName>
</protein>
<dbReference type="SUPFAM" id="SSF52799">
    <property type="entry name" value="(Phosphotyrosine protein) phosphatases II"/>
    <property type="match status" value="1"/>
</dbReference>
<organism evidence="2 3">
    <name type="scientific">Macrosiphum euphorbiae</name>
    <name type="common">potato aphid</name>
    <dbReference type="NCBI Taxonomy" id="13131"/>
    <lineage>
        <taxon>Eukaryota</taxon>
        <taxon>Metazoa</taxon>
        <taxon>Ecdysozoa</taxon>
        <taxon>Arthropoda</taxon>
        <taxon>Hexapoda</taxon>
        <taxon>Insecta</taxon>
        <taxon>Pterygota</taxon>
        <taxon>Neoptera</taxon>
        <taxon>Paraneoptera</taxon>
        <taxon>Hemiptera</taxon>
        <taxon>Sternorrhyncha</taxon>
        <taxon>Aphidomorpha</taxon>
        <taxon>Aphidoidea</taxon>
        <taxon>Aphididae</taxon>
        <taxon>Macrosiphini</taxon>
        <taxon>Macrosiphum</taxon>
    </lineage>
</organism>
<evidence type="ECO:0000313" key="3">
    <source>
        <dbReference type="Proteomes" id="UP001160148"/>
    </source>
</evidence>
<sequence length="245" mass="28459">MNKMGRNVLGSDLSETKDLRRLTTIIPGRLYLATYSTHCRHPDTRGLHFFSTDYNYWDDGLASHEPLNLGCLVQYIRYFNDKMYNHRFVSKAIVHYTVDNSKEYNDPAFLIGAYSIVVKQMDPLTIHSILKNSNHCVNGVDSIFGHGKNNYGIDLHECLNVVYKAMKYRIVNFKDFNFQEYNNQCLDMTWIVPDKLVAFRGPIECDNIAAGPGRNVLLQNFVKYFKENNVKTVIRLNDTEYKSCW</sequence>
<dbReference type="Pfam" id="PF14671">
    <property type="entry name" value="DSPn"/>
    <property type="match status" value="1"/>
</dbReference>
<evidence type="ECO:0000259" key="1">
    <source>
        <dbReference type="Pfam" id="PF14671"/>
    </source>
</evidence>
<accession>A0AAV0WXK3</accession>
<dbReference type="InterPro" id="IPR050561">
    <property type="entry name" value="PTP"/>
</dbReference>
<dbReference type="InterPro" id="IPR029021">
    <property type="entry name" value="Prot-tyrosine_phosphatase-like"/>
</dbReference>